<evidence type="ECO:0000313" key="2">
    <source>
        <dbReference type="Proteomes" id="UP000814126"/>
    </source>
</evidence>
<name>A0AAP2S5B0_9PSED</name>
<dbReference type="Proteomes" id="UP000814126">
    <property type="component" value="Unassembled WGS sequence"/>
</dbReference>
<evidence type="ECO:0000313" key="1">
    <source>
        <dbReference type="EMBL" id="MCF5656977.1"/>
    </source>
</evidence>
<accession>A0AAP2S5B0</accession>
<organism evidence="1 2">
    <name type="scientific">Pseudomonas poae</name>
    <dbReference type="NCBI Taxonomy" id="200451"/>
    <lineage>
        <taxon>Bacteria</taxon>
        <taxon>Pseudomonadati</taxon>
        <taxon>Pseudomonadota</taxon>
        <taxon>Gammaproteobacteria</taxon>
        <taxon>Pseudomonadales</taxon>
        <taxon>Pseudomonadaceae</taxon>
        <taxon>Pseudomonas</taxon>
    </lineage>
</organism>
<proteinExistence type="predicted"/>
<gene>
    <name evidence="1" type="ORF">GIV46_18350</name>
</gene>
<comment type="caution">
    <text evidence="1">The sequence shown here is derived from an EMBL/GenBank/DDBJ whole genome shotgun (WGS) entry which is preliminary data.</text>
</comment>
<dbReference type="EMBL" id="WJZX01000083">
    <property type="protein sequence ID" value="MCF5656977.1"/>
    <property type="molecule type" value="Genomic_DNA"/>
</dbReference>
<dbReference type="RefSeq" id="WP_236326382.1">
    <property type="nucleotide sequence ID" value="NZ_WJZX01000083.1"/>
</dbReference>
<protein>
    <submittedName>
        <fullName evidence="1">Uncharacterized protein</fullName>
    </submittedName>
</protein>
<reference evidence="1" key="1">
    <citation type="submission" date="2019-11" db="EMBL/GenBank/DDBJ databases">
        <title>Epiphytic Pseudomonas syringae from cherry orchards.</title>
        <authorList>
            <person name="Hulin M.T."/>
        </authorList>
    </citation>
    <scope>NUCLEOTIDE SEQUENCE</scope>
    <source>
        <strain evidence="1">PA-2-1F</strain>
    </source>
</reference>
<dbReference type="AlphaFoldDB" id="A0AAP2S5B0"/>
<sequence length="65" mass="7534">MTLSAHVLIGEELETLEDRQTPVSWSLMIQKTLNEMMLDDRISISEFNHYCGRLNKIVARRKEAA</sequence>